<name>A0AAF0WPI6_DAUCS</name>
<dbReference type="Pfam" id="PF12796">
    <property type="entry name" value="Ank_2"/>
    <property type="match status" value="1"/>
</dbReference>
<accession>A0AAF0WPI6</accession>
<evidence type="ECO:0000313" key="2">
    <source>
        <dbReference type="Proteomes" id="UP000077755"/>
    </source>
</evidence>
<dbReference type="SMART" id="SM00248">
    <property type="entry name" value="ANK"/>
    <property type="match status" value="2"/>
</dbReference>
<dbReference type="Gene3D" id="1.25.40.20">
    <property type="entry name" value="Ankyrin repeat-containing domain"/>
    <property type="match status" value="1"/>
</dbReference>
<dbReference type="Proteomes" id="UP000077755">
    <property type="component" value="Chromosome 3"/>
</dbReference>
<sequence length="116" mass="13130">MDLDTLYADALAGDAEAIAELEKKADRLSQHDRTILHVESMYGHPERVRSIMKMFEQIFFLVKLDTFKQTALHLAADHGHTEVVELLIDAARALSSPLGDDDMIQLKLLLGELMRR</sequence>
<dbReference type="EMBL" id="CP093345">
    <property type="protein sequence ID" value="WOG92351.1"/>
    <property type="molecule type" value="Genomic_DNA"/>
</dbReference>
<dbReference type="AlphaFoldDB" id="A0AAF0WPI6"/>
<dbReference type="SUPFAM" id="SSF48403">
    <property type="entry name" value="Ankyrin repeat"/>
    <property type="match status" value="1"/>
</dbReference>
<dbReference type="InterPro" id="IPR036770">
    <property type="entry name" value="Ankyrin_rpt-contain_sf"/>
</dbReference>
<dbReference type="InterPro" id="IPR002110">
    <property type="entry name" value="Ankyrin_rpt"/>
</dbReference>
<proteinExistence type="predicted"/>
<keyword evidence="2" id="KW-1185">Reference proteome</keyword>
<protein>
    <recommendedName>
        <fullName evidence="3">PGG domain-containing protein</fullName>
    </recommendedName>
</protein>
<evidence type="ECO:0000313" key="1">
    <source>
        <dbReference type="EMBL" id="WOG92351.1"/>
    </source>
</evidence>
<gene>
    <name evidence="1" type="ORF">DCAR_0311615</name>
</gene>
<reference evidence="1" key="1">
    <citation type="journal article" date="2016" name="Nat. Genet.">
        <title>A high-quality carrot genome assembly provides new insights into carotenoid accumulation and asterid genome evolution.</title>
        <authorList>
            <person name="Iorizzo M."/>
            <person name="Ellison S."/>
            <person name="Senalik D."/>
            <person name="Zeng P."/>
            <person name="Satapoomin P."/>
            <person name="Huang J."/>
            <person name="Bowman M."/>
            <person name="Iovene M."/>
            <person name="Sanseverino W."/>
            <person name="Cavagnaro P."/>
            <person name="Yildiz M."/>
            <person name="Macko-Podgorni A."/>
            <person name="Moranska E."/>
            <person name="Grzebelus E."/>
            <person name="Grzebelus D."/>
            <person name="Ashrafi H."/>
            <person name="Zheng Z."/>
            <person name="Cheng S."/>
            <person name="Spooner D."/>
            <person name="Van Deynze A."/>
            <person name="Simon P."/>
        </authorList>
    </citation>
    <scope>NUCLEOTIDE SEQUENCE</scope>
    <source>
        <tissue evidence="1">Leaf</tissue>
    </source>
</reference>
<evidence type="ECO:0008006" key="3">
    <source>
        <dbReference type="Google" id="ProtNLM"/>
    </source>
</evidence>
<organism evidence="1 2">
    <name type="scientific">Daucus carota subsp. sativus</name>
    <name type="common">Carrot</name>
    <dbReference type="NCBI Taxonomy" id="79200"/>
    <lineage>
        <taxon>Eukaryota</taxon>
        <taxon>Viridiplantae</taxon>
        <taxon>Streptophyta</taxon>
        <taxon>Embryophyta</taxon>
        <taxon>Tracheophyta</taxon>
        <taxon>Spermatophyta</taxon>
        <taxon>Magnoliopsida</taxon>
        <taxon>eudicotyledons</taxon>
        <taxon>Gunneridae</taxon>
        <taxon>Pentapetalae</taxon>
        <taxon>asterids</taxon>
        <taxon>campanulids</taxon>
        <taxon>Apiales</taxon>
        <taxon>Apiaceae</taxon>
        <taxon>Apioideae</taxon>
        <taxon>Scandiceae</taxon>
        <taxon>Daucinae</taxon>
        <taxon>Daucus</taxon>
        <taxon>Daucus sect. Daucus</taxon>
    </lineage>
</organism>
<reference evidence="1" key="2">
    <citation type="submission" date="2022-03" db="EMBL/GenBank/DDBJ databases">
        <title>Draft title - Genomic analysis of global carrot germplasm unveils the trajectory of domestication and the origin of high carotenoid orange carrot.</title>
        <authorList>
            <person name="Iorizzo M."/>
            <person name="Ellison S."/>
            <person name="Senalik D."/>
            <person name="Macko-Podgorni A."/>
            <person name="Grzebelus D."/>
            <person name="Bostan H."/>
            <person name="Rolling W."/>
            <person name="Curaba J."/>
            <person name="Simon P."/>
        </authorList>
    </citation>
    <scope>NUCLEOTIDE SEQUENCE</scope>
    <source>
        <tissue evidence="1">Leaf</tissue>
    </source>
</reference>